<comment type="caution">
    <text evidence="2">The sequence shown here is derived from an EMBL/GenBank/DDBJ whole genome shotgun (WGS) entry which is preliminary data.</text>
</comment>
<evidence type="ECO:0000313" key="3">
    <source>
        <dbReference type="Proteomes" id="UP001527882"/>
    </source>
</evidence>
<feature type="signal peptide" evidence="1">
    <location>
        <begin position="1"/>
        <end position="27"/>
    </location>
</feature>
<evidence type="ECO:0000256" key="1">
    <source>
        <dbReference type="SAM" id="SignalP"/>
    </source>
</evidence>
<keyword evidence="3" id="KW-1185">Reference proteome</keyword>
<evidence type="ECO:0008006" key="4">
    <source>
        <dbReference type="Google" id="ProtNLM"/>
    </source>
</evidence>
<protein>
    <recommendedName>
        <fullName evidence="4">Copper amine oxidase-like N-terminal domain-containing protein</fullName>
    </recommendedName>
</protein>
<dbReference type="RefSeq" id="WP_269882544.1">
    <property type="nucleotide sequence ID" value="NZ_JAQAGZ010000010.1"/>
</dbReference>
<feature type="chain" id="PRO_5046822088" description="Copper amine oxidase-like N-terminal domain-containing protein" evidence="1">
    <location>
        <begin position="28"/>
        <end position="491"/>
    </location>
</feature>
<gene>
    <name evidence="2" type="ORF">O9H85_16665</name>
</gene>
<dbReference type="EMBL" id="JAQAGZ010000010">
    <property type="protein sequence ID" value="MCZ8514025.1"/>
    <property type="molecule type" value="Genomic_DNA"/>
</dbReference>
<keyword evidence="1" id="KW-0732">Signal</keyword>
<dbReference type="Proteomes" id="UP001527882">
    <property type="component" value="Unassembled WGS sequence"/>
</dbReference>
<proteinExistence type="predicted"/>
<reference evidence="2 3" key="1">
    <citation type="submission" date="2022-12" db="EMBL/GenBank/DDBJ databases">
        <title>Draft genome sequence of Paenibacillus sp. dW9.</title>
        <authorList>
            <person name="Choi E.-W."/>
            <person name="Kim D.-U."/>
        </authorList>
    </citation>
    <scope>NUCLEOTIDE SEQUENCE [LARGE SCALE GENOMIC DNA]</scope>
    <source>
        <strain evidence="3">dW9</strain>
    </source>
</reference>
<sequence length="491" mass="55541">MNRWRQWQTACAMLLLTFTLAPTLAFGQSKQVQAEIPPFPVKVNGTLVDNIHSPYPLLLYKNITYFPLTWDMAQALQWQVNWSEAEGLKVYSAVTTRGGGAYGYSKSPLHQDLTVVNRLSVLYRAQLPEFPVWIGSDYIDNANEPYPLLTFRDITYFPLTWRFAHDLLHIDLQWDQAEGLSVRSPQQPVLGRLLFDDADYLYFNPALVTKPEYALLKVNKSLEETPAWVTKDEVKAAFPNLDLNHYLRPNGGSDATAELRTEGDTVYYKSMKLDTEPYPAQQPVRNATWIPLGDQDRLLSLTTRDPIIGVPLRTPPYRAELFHVKGDSAAKLPGFKDVPQGIVSNADGSRWIYANIDRKGDIRDNYYRSAQLALLDKDGSFHLINDQVSAKFINVLGADNVASNRPVQSDGTIVFETAQPNPSLGLYLKPGGTIYSIDTKRQVKQMITYEQGISFLDRSGRIFVYDPDKNAVTSLSDNKTAFWWDYELIGP</sequence>
<name>A0ABT4QB17_9BACL</name>
<organism evidence="2 3">
    <name type="scientific">Paenibacillus gyeongsangnamensis</name>
    <dbReference type="NCBI Taxonomy" id="3388067"/>
    <lineage>
        <taxon>Bacteria</taxon>
        <taxon>Bacillati</taxon>
        <taxon>Bacillota</taxon>
        <taxon>Bacilli</taxon>
        <taxon>Bacillales</taxon>
        <taxon>Paenibacillaceae</taxon>
        <taxon>Paenibacillus</taxon>
    </lineage>
</organism>
<accession>A0ABT4QB17</accession>
<evidence type="ECO:0000313" key="2">
    <source>
        <dbReference type="EMBL" id="MCZ8514025.1"/>
    </source>
</evidence>